<keyword evidence="14" id="KW-0539">Nucleus</keyword>
<keyword evidence="12" id="KW-0805">Transcription regulation</keyword>
<evidence type="ECO:0000256" key="9">
    <source>
        <dbReference type="ARBA" id="ARBA00022801"/>
    </source>
</evidence>
<evidence type="ECO:0000256" key="2">
    <source>
        <dbReference type="ARBA" id="ARBA00004123"/>
    </source>
</evidence>
<dbReference type="PANTHER" id="PTHR10797">
    <property type="entry name" value="CCR4-NOT TRANSCRIPTION COMPLEX SUBUNIT"/>
    <property type="match status" value="1"/>
</dbReference>
<reference evidence="16" key="1">
    <citation type="journal article" date="2020" name="Stud. Mycol.">
        <title>101 Dothideomycetes genomes: a test case for predicting lifestyles and emergence of pathogens.</title>
        <authorList>
            <person name="Haridas S."/>
            <person name="Albert R."/>
            <person name="Binder M."/>
            <person name="Bloem J."/>
            <person name="Labutti K."/>
            <person name="Salamov A."/>
            <person name="Andreopoulos B."/>
            <person name="Baker S."/>
            <person name="Barry K."/>
            <person name="Bills G."/>
            <person name="Bluhm B."/>
            <person name="Cannon C."/>
            <person name="Castanera R."/>
            <person name="Culley D."/>
            <person name="Daum C."/>
            <person name="Ezra D."/>
            <person name="Gonzalez J."/>
            <person name="Henrissat B."/>
            <person name="Kuo A."/>
            <person name="Liang C."/>
            <person name="Lipzen A."/>
            <person name="Lutzoni F."/>
            <person name="Magnuson J."/>
            <person name="Mondo S."/>
            <person name="Nolan M."/>
            <person name="Ohm R."/>
            <person name="Pangilinan J."/>
            <person name="Park H.-J."/>
            <person name="Ramirez L."/>
            <person name="Alfaro M."/>
            <person name="Sun H."/>
            <person name="Tritt A."/>
            <person name="Yoshinaga Y."/>
            <person name="Zwiers L.-H."/>
            <person name="Turgeon B."/>
            <person name="Goodwin S."/>
            <person name="Spatafora J."/>
            <person name="Crous P."/>
            <person name="Grigoriev I."/>
        </authorList>
    </citation>
    <scope>NUCLEOTIDE SEQUENCE</scope>
    <source>
        <strain evidence="16">CBS 480.64</strain>
    </source>
</reference>
<evidence type="ECO:0000256" key="8">
    <source>
        <dbReference type="ARBA" id="ARBA00022723"/>
    </source>
</evidence>
<dbReference type="EC" id="3.1.13.4" evidence="5"/>
<dbReference type="GO" id="GO:0005634">
    <property type="term" value="C:nucleus"/>
    <property type="evidence" value="ECO:0007669"/>
    <property type="project" value="UniProtKB-SubCell"/>
</dbReference>
<keyword evidence="13" id="KW-0804">Transcription</keyword>
<name>A0A6A7C3W2_9PEZI</name>
<feature type="region of interest" description="Disordered" evidence="15">
    <location>
        <begin position="258"/>
        <end position="304"/>
    </location>
</feature>
<organism evidence="16 17">
    <name type="scientific">Piedraia hortae CBS 480.64</name>
    <dbReference type="NCBI Taxonomy" id="1314780"/>
    <lineage>
        <taxon>Eukaryota</taxon>
        <taxon>Fungi</taxon>
        <taxon>Dikarya</taxon>
        <taxon>Ascomycota</taxon>
        <taxon>Pezizomycotina</taxon>
        <taxon>Dothideomycetes</taxon>
        <taxon>Dothideomycetidae</taxon>
        <taxon>Capnodiales</taxon>
        <taxon>Piedraiaceae</taxon>
        <taxon>Piedraia</taxon>
    </lineage>
</organism>
<dbReference type="InterPro" id="IPR036397">
    <property type="entry name" value="RNaseH_sf"/>
</dbReference>
<comment type="subcellular location">
    <subcellularLocation>
        <location evidence="3">Cytoplasm</location>
    </subcellularLocation>
    <subcellularLocation>
        <location evidence="2">Nucleus</location>
    </subcellularLocation>
</comment>
<comment type="similarity">
    <text evidence="4">Belongs to the CAF1 family.</text>
</comment>
<evidence type="ECO:0000256" key="15">
    <source>
        <dbReference type="SAM" id="MobiDB-lite"/>
    </source>
</evidence>
<dbReference type="EMBL" id="MU005969">
    <property type="protein sequence ID" value="KAF2861947.1"/>
    <property type="molecule type" value="Genomic_DNA"/>
</dbReference>
<evidence type="ECO:0000256" key="6">
    <source>
        <dbReference type="ARBA" id="ARBA00022490"/>
    </source>
</evidence>
<evidence type="ECO:0000256" key="10">
    <source>
        <dbReference type="ARBA" id="ARBA00022839"/>
    </source>
</evidence>
<evidence type="ECO:0000256" key="11">
    <source>
        <dbReference type="ARBA" id="ARBA00022884"/>
    </source>
</evidence>
<dbReference type="InterPro" id="IPR006941">
    <property type="entry name" value="RNase_CAF1"/>
</dbReference>
<dbReference type="Gene3D" id="3.30.420.10">
    <property type="entry name" value="Ribonuclease H-like superfamily/Ribonuclease H"/>
    <property type="match status" value="1"/>
</dbReference>
<dbReference type="GO" id="GO:0005737">
    <property type="term" value="C:cytoplasm"/>
    <property type="evidence" value="ECO:0007669"/>
    <property type="project" value="UniProtKB-SubCell"/>
</dbReference>
<proteinExistence type="inferred from homology"/>
<feature type="compositionally biased region" description="Polar residues" evidence="15">
    <location>
        <begin position="258"/>
        <end position="268"/>
    </location>
</feature>
<dbReference type="AlphaFoldDB" id="A0A6A7C3W2"/>
<evidence type="ECO:0000256" key="12">
    <source>
        <dbReference type="ARBA" id="ARBA00023015"/>
    </source>
</evidence>
<dbReference type="Proteomes" id="UP000799421">
    <property type="component" value="Unassembled WGS sequence"/>
</dbReference>
<dbReference type="OrthoDB" id="1164111at2759"/>
<comment type="catalytic activity">
    <reaction evidence="1">
        <text>Exonucleolytic cleavage of poly(A) to 5'-AMP.</text>
        <dbReference type="EC" id="3.1.13.4"/>
    </reaction>
</comment>
<keyword evidence="11" id="KW-0694">RNA-binding</keyword>
<evidence type="ECO:0000256" key="1">
    <source>
        <dbReference type="ARBA" id="ARBA00001663"/>
    </source>
</evidence>
<keyword evidence="7" id="KW-0540">Nuclease</keyword>
<evidence type="ECO:0000256" key="3">
    <source>
        <dbReference type="ARBA" id="ARBA00004496"/>
    </source>
</evidence>
<keyword evidence="8" id="KW-0479">Metal-binding</keyword>
<keyword evidence="17" id="KW-1185">Reference proteome</keyword>
<keyword evidence="10" id="KW-0269">Exonuclease</keyword>
<dbReference type="GO" id="GO:0030014">
    <property type="term" value="C:CCR4-NOT complex"/>
    <property type="evidence" value="ECO:0007669"/>
    <property type="project" value="InterPro"/>
</dbReference>
<feature type="compositionally biased region" description="Low complexity" evidence="15">
    <location>
        <begin position="269"/>
        <end position="284"/>
    </location>
</feature>
<evidence type="ECO:0000256" key="7">
    <source>
        <dbReference type="ARBA" id="ARBA00022722"/>
    </source>
</evidence>
<sequence length="304" mass="33744">MRCNVDILKPIQIGITIWSPEGDLPPPQLDPALIEELGGDPKKSWPPFLPCSWVFNFQFSLSDDLHSQPSIEMLKEAGVQFERHEAHGVPLHDFGAALTSSGFVFNKDVNWLSFHSGYDFAYLIKLLSASPLPKTQEEFFSLVPIYFPKLWDVKTLWREIQRRKTCGRLGVDATHIVEAVGSKSGLQDLANELGCKRHGIQHTGGSDAWLTGTVFWAVRQKLFNNDIDPKLSDQIYGLHNVQAPANPQLRDEFLAATQGQTPSQVSQSYNPTTAAYAPSTPTNSHTAPASHTTPGHYLGSYYGK</sequence>
<evidence type="ECO:0000313" key="16">
    <source>
        <dbReference type="EMBL" id="KAF2861947.1"/>
    </source>
</evidence>
<gene>
    <name evidence="16" type="ORF">K470DRAFT_256482</name>
</gene>
<dbReference type="GO" id="GO:0004535">
    <property type="term" value="F:poly(A)-specific ribonuclease activity"/>
    <property type="evidence" value="ECO:0007669"/>
    <property type="project" value="UniProtKB-EC"/>
</dbReference>
<evidence type="ECO:0000256" key="4">
    <source>
        <dbReference type="ARBA" id="ARBA00008372"/>
    </source>
</evidence>
<dbReference type="SUPFAM" id="SSF53098">
    <property type="entry name" value="Ribonuclease H-like"/>
    <property type="match status" value="1"/>
</dbReference>
<evidence type="ECO:0000256" key="14">
    <source>
        <dbReference type="ARBA" id="ARBA00023242"/>
    </source>
</evidence>
<evidence type="ECO:0000313" key="17">
    <source>
        <dbReference type="Proteomes" id="UP000799421"/>
    </source>
</evidence>
<dbReference type="InterPro" id="IPR039637">
    <property type="entry name" value="CNOT7/CNOT8/Pop2"/>
</dbReference>
<protein>
    <recommendedName>
        <fullName evidence="5">poly(A)-specific ribonuclease</fullName>
        <ecNumber evidence="5">3.1.13.4</ecNumber>
    </recommendedName>
</protein>
<evidence type="ECO:0000256" key="13">
    <source>
        <dbReference type="ARBA" id="ARBA00023163"/>
    </source>
</evidence>
<dbReference type="GO" id="GO:0003723">
    <property type="term" value="F:RNA binding"/>
    <property type="evidence" value="ECO:0007669"/>
    <property type="project" value="UniProtKB-KW"/>
</dbReference>
<dbReference type="InterPro" id="IPR012337">
    <property type="entry name" value="RNaseH-like_sf"/>
</dbReference>
<evidence type="ECO:0000256" key="5">
    <source>
        <dbReference type="ARBA" id="ARBA00012161"/>
    </source>
</evidence>
<dbReference type="GO" id="GO:0046872">
    <property type="term" value="F:metal ion binding"/>
    <property type="evidence" value="ECO:0007669"/>
    <property type="project" value="UniProtKB-KW"/>
</dbReference>
<keyword evidence="9" id="KW-0378">Hydrolase</keyword>
<dbReference type="Pfam" id="PF04857">
    <property type="entry name" value="CAF1"/>
    <property type="match status" value="1"/>
</dbReference>
<keyword evidence="6" id="KW-0963">Cytoplasm</keyword>
<accession>A0A6A7C3W2</accession>